<dbReference type="Pfam" id="PF01988">
    <property type="entry name" value="VIT1"/>
    <property type="match status" value="1"/>
</dbReference>
<dbReference type="AlphaFoldDB" id="A0A7N0T7V2"/>
<reference evidence="10" key="1">
    <citation type="submission" date="2021-01" db="UniProtKB">
        <authorList>
            <consortium name="EnsemblPlants"/>
        </authorList>
    </citation>
    <scope>IDENTIFICATION</scope>
</reference>
<evidence type="ECO:0000256" key="8">
    <source>
        <dbReference type="ARBA" id="ARBA00044464"/>
    </source>
</evidence>
<dbReference type="GO" id="GO:0005384">
    <property type="term" value="F:manganese ion transmembrane transporter activity"/>
    <property type="evidence" value="ECO:0007669"/>
    <property type="project" value="InterPro"/>
</dbReference>
<protein>
    <recommendedName>
        <fullName evidence="9">Vacuolar iron transporter</fullName>
    </recommendedName>
</protein>
<proteinExistence type="inferred from homology"/>
<dbReference type="GO" id="GO:0005774">
    <property type="term" value="C:vacuolar membrane"/>
    <property type="evidence" value="ECO:0007669"/>
    <property type="project" value="UniProtKB-SubCell"/>
</dbReference>
<sequence length="269" mass="28215">MAASYQQATCGGHKLTVPDQDFKKEHGDDIDQLERAQWLRAAILGANDGLLSTASLMLGVAAAKESKSAMMLGGLSGALAGACSMAVGEFVSVSTQRDIELKAMKSISRQKFTNGTNGISSLVPSPTPSHIMSPSPARNVHPVLSPVMQVIEDDHYSMKSKDNDEFIRTLPSPVKAAVASAMSFLFGSCVPLFSTMLVSNDSLRAVVVAVVTSLALAIFGAVGARLGGSPMRVSALRVLIGGWVAMGVTYGLLKPFDNIDDNAKGSNKD</sequence>
<keyword evidence="3" id="KW-0408">Iron</keyword>
<dbReference type="OMA" id="EDRWSMI"/>
<evidence type="ECO:0000256" key="9">
    <source>
        <dbReference type="RuleBase" id="RU369115"/>
    </source>
</evidence>
<dbReference type="Proteomes" id="UP000594263">
    <property type="component" value="Unplaced"/>
</dbReference>
<dbReference type="PANTHER" id="PTHR31851">
    <property type="entry name" value="FE(2+)/MN(2+) TRANSPORTER PCL1"/>
    <property type="match status" value="1"/>
</dbReference>
<feature type="transmembrane region" description="Helical" evidence="9">
    <location>
        <begin position="203"/>
        <end position="222"/>
    </location>
</feature>
<dbReference type="EnsemblPlants" id="Kaladp0024s0648.1.v1.1">
    <property type="protein sequence ID" value="Kaladp0024s0648.1.v1.1.CDS.1"/>
    <property type="gene ID" value="Kaladp0024s0648.v1.1"/>
</dbReference>
<dbReference type="GO" id="GO:0030026">
    <property type="term" value="P:intracellular manganese ion homeostasis"/>
    <property type="evidence" value="ECO:0007669"/>
    <property type="project" value="InterPro"/>
</dbReference>
<keyword evidence="11" id="KW-1185">Reference proteome</keyword>
<comment type="caution">
    <text evidence="9">Lacks conserved residue(s) required for the propagation of feature annotation.</text>
</comment>
<accession>A0A7N0T7V2</accession>
<evidence type="ECO:0000313" key="10">
    <source>
        <dbReference type="EnsemblPlants" id="Kaladp0024s0648.1.v1.1.CDS.1"/>
    </source>
</evidence>
<dbReference type="InterPro" id="IPR008217">
    <property type="entry name" value="Ccc1_fam"/>
</dbReference>
<comment type="subcellular location">
    <subcellularLocation>
        <location evidence="1 9">Vacuole membrane</location>
        <topology evidence="1 9">Multi-pass membrane protein</topology>
    </subcellularLocation>
</comment>
<evidence type="ECO:0000256" key="5">
    <source>
        <dbReference type="ARBA" id="ARBA00022692"/>
    </source>
</evidence>
<dbReference type="Gramene" id="Kaladp0024s0648.1.v1.1">
    <property type="protein sequence ID" value="Kaladp0024s0648.1.v1.1.CDS.1"/>
    <property type="gene ID" value="Kaladp0024s0648.v1.1"/>
</dbReference>
<keyword evidence="5 9" id="KW-0812">Transmembrane</keyword>
<organism evidence="10 11">
    <name type="scientific">Kalanchoe fedtschenkoi</name>
    <name type="common">Lavender scallops</name>
    <name type="synonym">South American air plant</name>
    <dbReference type="NCBI Taxonomy" id="63787"/>
    <lineage>
        <taxon>Eukaryota</taxon>
        <taxon>Viridiplantae</taxon>
        <taxon>Streptophyta</taxon>
        <taxon>Embryophyta</taxon>
        <taxon>Tracheophyta</taxon>
        <taxon>Spermatophyta</taxon>
        <taxon>Magnoliopsida</taxon>
        <taxon>eudicotyledons</taxon>
        <taxon>Gunneridae</taxon>
        <taxon>Pentapetalae</taxon>
        <taxon>Saxifragales</taxon>
        <taxon>Crassulaceae</taxon>
        <taxon>Kalanchoe</taxon>
    </lineage>
</organism>
<dbReference type="GO" id="GO:0140315">
    <property type="term" value="F:iron ion sequestering activity"/>
    <property type="evidence" value="ECO:0007669"/>
    <property type="project" value="UniProtKB-UniRule"/>
</dbReference>
<keyword evidence="4 9" id="KW-0926">Vacuole</keyword>
<name>A0A7N0T7V2_KALFE</name>
<feature type="transmembrane region" description="Helical" evidence="9">
    <location>
        <begin position="234"/>
        <end position="253"/>
    </location>
</feature>
<keyword evidence="6 9" id="KW-1133">Transmembrane helix</keyword>
<evidence type="ECO:0000256" key="2">
    <source>
        <dbReference type="ARBA" id="ARBA00007049"/>
    </source>
</evidence>
<evidence type="ECO:0000256" key="1">
    <source>
        <dbReference type="ARBA" id="ARBA00004128"/>
    </source>
</evidence>
<comment type="similarity">
    <text evidence="2 9">Belongs to the CCC1 family.</text>
</comment>
<evidence type="ECO:0000256" key="3">
    <source>
        <dbReference type="ARBA" id="ARBA00022496"/>
    </source>
</evidence>
<evidence type="ECO:0000256" key="6">
    <source>
        <dbReference type="ARBA" id="ARBA00022989"/>
    </source>
</evidence>
<keyword evidence="9" id="KW-0813">Transport</keyword>
<evidence type="ECO:0000313" key="11">
    <source>
        <dbReference type="Proteomes" id="UP000594263"/>
    </source>
</evidence>
<dbReference type="GO" id="GO:0005381">
    <property type="term" value="F:iron ion transmembrane transporter activity"/>
    <property type="evidence" value="ECO:0007669"/>
    <property type="project" value="UniProtKB-UniRule"/>
</dbReference>
<feature type="transmembrane region" description="Helical" evidence="9">
    <location>
        <begin position="176"/>
        <end position="197"/>
    </location>
</feature>
<evidence type="ECO:0000256" key="4">
    <source>
        <dbReference type="ARBA" id="ARBA00022554"/>
    </source>
</evidence>
<keyword evidence="9" id="KW-0406">Ion transport</keyword>
<keyword evidence="3" id="KW-0410">Iron transport</keyword>
<evidence type="ECO:0000256" key="7">
    <source>
        <dbReference type="ARBA" id="ARBA00023136"/>
    </source>
</evidence>
<comment type="function">
    <text evidence="9">Vacuolar Fe(2+) uptake transporter.</text>
</comment>
<keyword evidence="7 9" id="KW-0472">Membrane</keyword>
<comment type="catalytic activity">
    <reaction evidence="8">
        <text>Fe(2+)(in) = Fe(2+)(out)</text>
        <dbReference type="Rhea" id="RHEA:28486"/>
        <dbReference type="ChEBI" id="CHEBI:29033"/>
    </reaction>
    <physiologicalReaction direction="left-to-right" evidence="8">
        <dbReference type="Rhea" id="RHEA:28487"/>
    </physiologicalReaction>
</comment>